<dbReference type="AlphaFoldDB" id="X1GAR3"/>
<protein>
    <submittedName>
        <fullName evidence="1">Uncharacterized protein</fullName>
    </submittedName>
</protein>
<comment type="caution">
    <text evidence="1">The sequence shown here is derived from an EMBL/GenBank/DDBJ whole genome shotgun (WGS) entry which is preliminary data.</text>
</comment>
<organism evidence="1">
    <name type="scientific">marine sediment metagenome</name>
    <dbReference type="NCBI Taxonomy" id="412755"/>
    <lineage>
        <taxon>unclassified sequences</taxon>
        <taxon>metagenomes</taxon>
        <taxon>ecological metagenomes</taxon>
    </lineage>
</organism>
<sequence>KVVKENIFPTLKKYFETLYRQFSYGLLGEKAMEVSYFLEINF</sequence>
<evidence type="ECO:0000313" key="1">
    <source>
        <dbReference type="EMBL" id="GAH41920.1"/>
    </source>
</evidence>
<reference evidence="1" key="1">
    <citation type="journal article" date="2014" name="Front. Microbiol.">
        <title>High frequency of phylogenetically diverse reductive dehalogenase-homologous genes in deep subseafloor sedimentary metagenomes.</title>
        <authorList>
            <person name="Kawai M."/>
            <person name="Futagami T."/>
            <person name="Toyoda A."/>
            <person name="Takaki Y."/>
            <person name="Nishi S."/>
            <person name="Hori S."/>
            <person name="Arai W."/>
            <person name="Tsubouchi T."/>
            <person name="Morono Y."/>
            <person name="Uchiyama I."/>
            <person name="Ito T."/>
            <person name="Fujiyama A."/>
            <person name="Inagaki F."/>
            <person name="Takami H."/>
        </authorList>
    </citation>
    <scope>NUCLEOTIDE SEQUENCE</scope>
    <source>
        <strain evidence="1">Expedition CK06-06</strain>
    </source>
</reference>
<accession>X1GAR3</accession>
<dbReference type="EMBL" id="BARU01013880">
    <property type="protein sequence ID" value="GAH41920.1"/>
    <property type="molecule type" value="Genomic_DNA"/>
</dbReference>
<feature type="non-terminal residue" evidence="1">
    <location>
        <position position="1"/>
    </location>
</feature>
<name>X1GAR3_9ZZZZ</name>
<gene>
    <name evidence="1" type="ORF">S03H2_24812</name>
</gene>
<proteinExistence type="predicted"/>